<protein>
    <submittedName>
        <fullName evidence="1">Uncharacterized protein</fullName>
    </submittedName>
</protein>
<dbReference type="Proteomes" id="UP000027583">
    <property type="component" value="Unassembled WGS sequence"/>
</dbReference>
<name>A0A060QD40_9PROT</name>
<dbReference type="AlphaFoldDB" id="A0A060QD40"/>
<reference evidence="1 2" key="1">
    <citation type="journal article" date="2014" name="Genome Biol. Evol.">
        <title>Acetic acid bacteria genomes reveal functional traits for adaptation to life in insect guts.</title>
        <authorList>
            <person name="Chouaia B."/>
            <person name="Gaiarsa S."/>
            <person name="Crotti E."/>
            <person name="Comandatore F."/>
            <person name="Degli Esposti M."/>
            <person name="Ricci I."/>
            <person name="Alma A."/>
            <person name="Favia G."/>
            <person name="Bandi C."/>
            <person name="Daffonchio D."/>
        </authorList>
    </citation>
    <scope>NUCLEOTIDE SEQUENCE [LARGE SCALE GENOMIC DNA]</scope>
    <source>
        <strain evidence="1 2">SF2.1</strain>
    </source>
</reference>
<evidence type="ECO:0000313" key="2">
    <source>
        <dbReference type="Proteomes" id="UP000027583"/>
    </source>
</evidence>
<sequence>MGWAVELPEVVADLPVTARVRAGRTEPGALNPLSVMESRFISPL</sequence>
<reference evidence="1 2" key="2">
    <citation type="journal article" date="2014" name="PLoS ONE">
        <title>Evolution of mitochondria reconstructed from the energy metabolism of living bacteria.</title>
        <authorList>
            <person name="Degli Esposti M."/>
            <person name="Chouaia B."/>
            <person name="Comandatore F."/>
            <person name="Crotti E."/>
            <person name="Sassera D."/>
            <person name="Lievens P.M."/>
            <person name="Daffonchio D."/>
            <person name="Bandi C."/>
        </authorList>
    </citation>
    <scope>NUCLEOTIDE SEQUENCE [LARGE SCALE GENOMIC DNA]</scope>
    <source>
        <strain evidence="1 2">SF2.1</strain>
    </source>
</reference>
<organism evidence="1 2">
    <name type="scientific">Asaia bogorensis</name>
    <dbReference type="NCBI Taxonomy" id="91915"/>
    <lineage>
        <taxon>Bacteria</taxon>
        <taxon>Pseudomonadati</taxon>
        <taxon>Pseudomonadota</taxon>
        <taxon>Alphaproteobacteria</taxon>
        <taxon>Acetobacterales</taxon>
        <taxon>Acetobacteraceae</taxon>
        <taxon>Asaia</taxon>
    </lineage>
</organism>
<dbReference type="EMBL" id="CBLX010000004">
    <property type="protein sequence ID" value="CDG38608.1"/>
    <property type="molecule type" value="Genomic_DNA"/>
</dbReference>
<gene>
    <name evidence="1" type="ORF">ASAP_0563</name>
</gene>
<accession>A0A060QD40</accession>
<proteinExistence type="predicted"/>
<comment type="caution">
    <text evidence="1">The sequence shown here is derived from an EMBL/GenBank/DDBJ whole genome shotgun (WGS) entry which is preliminary data.</text>
</comment>
<evidence type="ECO:0000313" key="1">
    <source>
        <dbReference type="EMBL" id="CDG38608.1"/>
    </source>
</evidence>